<feature type="transmembrane region" description="Helical" evidence="1">
    <location>
        <begin position="132"/>
        <end position="152"/>
    </location>
</feature>
<dbReference type="InterPro" id="IPR052710">
    <property type="entry name" value="CAAX_protease"/>
</dbReference>
<dbReference type="PANTHER" id="PTHR36435:SF1">
    <property type="entry name" value="CAAX AMINO TERMINAL PROTEASE FAMILY PROTEIN"/>
    <property type="match status" value="1"/>
</dbReference>
<dbReference type="OrthoDB" id="1523022at2"/>
<evidence type="ECO:0000259" key="2">
    <source>
        <dbReference type="Pfam" id="PF02517"/>
    </source>
</evidence>
<sequence length="335" mass="37306">MSRNDNGTDIVSSELGDNIAANEQTIAVKKVKEIPAGNNLMIVIGLVLVGFFVGQLLASIVMLGMAIANGLSIESLLNDPNSLYDAVSMEAALVSQMLYTLFFTFVTPWFYLRVVAKKPIKSLSTEHKVNPLLLLIVVGATFAFMFVNAYIIEWNMGWTFPEFMSGFEQWARQMEDDLAAATERFTTFDSFGQFLLGFFAIAILPGVGEELLFRGVLQNGLQRVVKNQHVAIWVAAFIFSAIHMQIFGLVPRMVLGAIFGYLYVWSGNIWYPIIGHIANNGIGVIVAYLFSLGLIDSDMEDPESMPITLSLIGLIFFAALMFLFRNHYLKQKKHT</sequence>
<keyword evidence="4" id="KW-1185">Reference proteome</keyword>
<evidence type="ECO:0000256" key="1">
    <source>
        <dbReference type="SAM" id="Phobius"/>
    </source>
</evidence>
<feature type="transmembrane region" description="Helical" evidence="1">
    <location>
        <begin position="229"/>
        <end position="247"/>
    </location>
</feature>
<feature type="domain" description="CAAX prenyl protease 2/Lysostaphin resistance protein A-like" evidence="2">
    <location>
        <begin position="193"/>
        <end position="281"/>
    </location>
</feature>
<keyword evidence="1" id="KW-0472">Membrane</keyword>
<protein>
    <recommendedName>
        <fullName evidence="2">CAAX prenyl protease 2/Lysostaphin resistance protein A-like domain-containing protein</fullName>
    </recommendedName>
</protein>
<feature type="transmembrane region" description="Helical" evidence="1">
    <location>
        <begin position="307"/>
        <end position="324"/>
    </location>
</feature>
<gene>
    <name evidence="3" type="ORF">SAMN05216290_1260</name>
</gene>
<feature type="transmembrane region" description="Helical" evidence="1">
    <location>
        <begin position="194"/>
        <end position="217"/>
    </location>
</feature>
<proteinExistence type="predicted"/>
<dbReference type="EMBL" id="FOIR01000001">
    <property type="protein sequence ID" value="SEW01710.1"/>
    <property type="molecule type" value="Genomic_DNA"/>
</dbReference>
<evidence type="ECO:0000313" key="3">
    <source>
        <dbReference type="EMBL" id="SEW01710.1"/>
    </source>
</evidence>
<dbReference type="GO" id="GO:0004175">
    <property type="term" value="F:endopeptidase activity"/>
    <property type="evidence" value="ECO:0007669"/>
    <property type="project" value="UniProtKB-ARBA"/>
</dbReference>
<keyword evidence="1" id="KW-1133">Transmembrane helix</keyword>
<dbReference type="RefSeq" id="WP_090257659.1">
    <property type="nucleotide sequence ID" value="NZ_FOIR01000001.1"/>
</dbReference>
<dbReference type="InterPro" id="IPR003675">
    <property type="entry name" value="Rce1/LyrA-like_dom"/>
</dbReference>
<dbReference type="STRING" id="1267423.SAMN05216290_1260"/>
<reference evidence="4" key="1">
    <citation type="submission" date="2016-10" db="EMBL/GenBank/DDBJ databases">
        <authorList>
            <person name="Varghese N."/>
            <person name="Submissions S."/>
        </authorList>
    </citation>
    <scope>NUCLEOTIDE SEQUENCE [LARGE SCALE GENOMIC DNA]</scope>
    <source>
        <strain evidence="4">CGMCC 1.12402</strain>
    </source>
</reference>
<dbReference type="GeneID" id="99985992"/>
<dbReference type="GO" id="GO:0080120">
    <property type="term" value="P:CAAX-box protein maturation"/>
    <property type="evidence" value="ECO:0007669"/>
    <property type="project" value="UniProtKB-ARBA"/>
</dbReference>
<feature type="transmembrane region" description="Helical" evidence="1">
    <location>
        <begin position="91"/>
        <end position="112"/>
    </location>
</feature>
<dbReference type="PANTHER" id="PTHR36435">
    <property type="entry name" value="SLR1288 PROTEIN"/>
    <property type="match status" value="1"/>
</dbReference>
<keyword evidence="1" id="KW-0812">Transmembrane</keyword>
<evidence type="ECO:0000313" key="4">
    <source>
        <dbReference type="Proteomes" id="UP000199437"/>
    </source>
</evidence>
<name>A0A1I0NLD7_9BACT</name>
<feature type="transmembrane region" description="Helical" evidence="1">
    <location>
        <begin position="253"/>
        <end position="270"/>
    </location>
</feature>
<dbReference type="Pfam" id="PF02517">
    <property type="entry name" value="Rce1-like"/>
    <property type="match status" value="1"/>
</dbReference>
<organism evidence="3 4">
    <name type="scientific">Roseivirga pacifica</name>
    <dbReference type="NCBI Taxonomy" id="1267423"/>
    <lineage>
        <taxon>Bacteria</taxon>
        <taxon>Pseudomonadati</taxon>
        <taxon>Bacteroidota</taxon>
        <taxon>Cytophagia</taxon>
        <taxon>Cytophagales</taxon>
        <taxon>Roseivirgaceae</taxon>
        <taxon>Roseivirga</taxon>
    </lineage>
</organism>
<dbReference type="AlphaFoldDB" id="A0A1I0NLD7"/>
<feature type="transmembrane region" description="Helical" evidence="1">
    <location>
        <begin position="277"/>
        <end position="295"/>
    </location>
</feature>
<accession>A0A1I0NLD7</accession>
<feature type="transmembrane region" description="Helical" evidence="1">
    <location>
        <begin position="40"/>
        <end position="71"/>
    </location>
</feature>
<dbReference type="Proteomes" id="UP000199437">
    <property type="component" value="Unassembled WGS sequence"/>
</dbReference>